<protein>
    <submittedName>
        <fullName evidence="7">Sodium:calcium antiporter</fullName>
    </submittedName>
</protein>
<feature type="domain" description="Sodium/calcium exchanger membrane region" evidence="6">
    <location>
        <begin position="10"/>
        <end position="154"/>
    </location>
</feature>
<feature type="transmembrane region" description="Helical" evidence="5">
    <location>
        <begin position="112"/>
        <end position="131"/>
    </location>
</feature>
<feature type="transmembrane region" description="Helical" evidence="5">
    <location>
        <begin position="6"/>
        <end position="28"/>
    </location>
</feature>
<evidence type="ECO:0000259" key="6">
    <source>
        <dbReference type="Pfam" id="PF01699"/>
    </source>
</evidence>
<dbReference type="EMBL" id="JADJMH010000009">
    <property type="protein sequence ID" value="MBK7675372.1"/>
    <property type="molecule type" value="Genomic_DNA"/>
</dbReference>
<dbReference type="AlphaFoldDB" id="A0A935PZ64"/>
<feature type="transmembrane region" description="Helical" evidence="5">
    <location>
        <begin position="137"/>
        <end position="158"/>
    </location>
</feature>
<dbReference type="InterPro" id="IPR004837">
    <property type="entry name" value="NaCa_Exmemb"/>
</dbReference>
<feature type="transmembrane region" description="Helical" evidence="5">
    <location>
        <begin position="231"/>
        <end position="251"/>
    </location>
</feature>
<evidence type="ECO:0000313" key="8">
    <source>
        <dbReference type="Proteomes" id="UP000697998"/>
    </source>
</evidence>
<evidence type="ECO:0000256" key="1">
    <source>
        <dbReference type="ARBA" id="ARBA00004141"/>
    </source>
</evidence>
<comment type="caution">
    <text evidence="7">The sequence shown here is derived from an EMBL/GenBank/DDBJ whole genome shotgun (WGS) entry which is preliminary data.</text>
</comment>
<keyword evidence="3 5" id="KW-1133">Transmembrane helix</keyword>
<evidence type="ECO:0000313" key="7">
    <source>
        <dbReference type="EMBL" id="MBK7675372.1"/>
    </source>
</evidence>
<feature type="transmembrane region" description="Helical" evidence="5">
    <location>
        <begin position="199"/>
        <end position="219"/>
    </location>
</feature>
<proteinExistence type="predicted"/>
<feature type="domain" description="Sodium/calcium exchanger membrane region" evidence="6">
    <location>
        <begin position="204"/>
        <end position="342"/>
    </location>
</feature>
<dbReference type="Gene3D" id="1.20.1420.30">
    <property type="entry name" value="NCX, central ion-binding region"/>
    <property type="match status" value="1"/>
</dbReference>
<gene>
    <name evidence="7" type="ORF">IPJ27_11780</name>
</gene>
<evidence type="ECO:0000256" key="2">
    <source>
        <dbReference type="ARBA" id="ARBA00022692"/>
    </source>
</evidence>
<dbReference type="GO" id="GO:0016020">
    <property type="term" value="C:membrane"/>
    <property type="evidence" value="ECO:0007669"/>
    <property type="project" value="UniProtKB-SubCell"/>
</dbReference>
<dbReference type="GO" id="GO:0055085">
    <property type="term" value="P:transmembrane transport"/>
    <property type="evidence" value="ECO:0007669"/>
    <property type="project" value="InterPro"/>
</dbReference>
<organism evidence="7 8">
    <name type="scientific">Candidatus Accumulibacter proximus</name>
    <dbReference type="NCBI Taxonomy" id="2954385"/>
    <lineage>
        <taxon>Bacteria</taxon>
        <taxon>Pseudomonadati</taxon>
        <taxon>Pseudomonadota</taxon>
        <taxon>Betaproteobacteria</taxon>
        <taxon>Candidatus Accumulibacter</taxon>
    </lineage>
</organism>
<reference evidence="7 8" key="1">
    <citation type="submission" date="2020-10" db="EMBL/GenBank/DDBJ databases">
        <title>Connecting structure to function with the recovery of over 1000 high-quality activated sludge metagenome-assembled genomes encoding full-length rRNA genes using long-read sequencing.</title>
        <authorList>
            <person name="Singleton C.M."/>
            <person name="Petriglieri F."/>
            <person name="Kristensen J.M."/>
            <person name="Kirkegaard R.H."/>
            <person name="Michaelsen T.Y."/>
            <person name="Andersen M.H."/>
            <person name="Karst S.M."/>
            <person name="Dueholm M.S."/>
            <person name="Nielsen P.H."/>
            <person name="Albertsen M."/>
        </authorList>
    </citation>
    <scope>NUCLEOTIDE SEQUENCE [LARGE SCALE GENOMIC DNA]</scope>
    <source>
        <strain evidence="7">EsbW_18-Q3-R4-48_BATAC.285</strain>
    </source>
</reference>
<comment type="subcellular location">
    <subcellularLocation>
        <location evidence="1">Membrane</location>
        <topology evidence="1">Multi-pass membrane protein</topology>
    </subcellularLocation>
</comment>
<keyword evidence="4 5" id="KW-0472">Membrane</keyword>
<feature type="transmembrane region" description="Helical" evidence="5">
    <location>
        <begin position="73"/>
        <end position="92"/>
    </location>
</feature>
<dbReference type="Proteomes" id="UP000697998">
    <property type="component" value="Unassembled WGS sequence"/>
</dbReference>
<name>A0A935PZ64_9PROT</name>
<evidence type="ECO:0000256" key="3">
    <source>
        <dbReference type="ARBA" id="ARBA00022989"/>
    </source>
</evidence>
<evidence type="ECO:0000256" key="5">
    <source>
        <dbReference type="SAM" id="Phobius"/>
    </source>
</evidence>
<dbReference type="Pfam" id="PF01699">
    <property type="entry name" value="Na_Ca_ex"/>
    <property type="match status" value="2"/>
</dbReference>
<feature type="transmembrane region" description="Helical" evidence="5">
    <location>
        <begin position="263"/>
        <end position="287"/>
    </location>
</feature>
<keyword evidence="2 5" id="KW-0812">Transmembrane</keyword>
<feature type="transmembrane region" description="Helical" evidence="5">
    <location>
        <begin position="40"/>
        <end position="61"/>
    </location>
</feature>
<feature type="transmembrane region" description="Helical" evidence="5">
    <location>
        <begin position="299"/>
        <end position="320"/>
    </location>
</feature>
<feature type="transmembrane region" description="Helical" evidence="5">
    <location>
        <begin position="327"/>
        <end position="350"/>
    </location>
</feature>
<accession>A0A935PZ64</accession>
<sequence length="352" mass="35960">MNHLGIPALLLLFAGAAVATWIAGVWLAKATDVLDDRFGLGETIGGMVLLSITGALPELAITVSAVSSGHLDIAAGNLIGGVAMQTLVLVIADRFMPGSRPLSTASASLVPALEGTLVVCVVGITVMSGLLPATAAVGPLGVGSIAIFVVWLVGMLALGRCRDRKDMDLAVPADTAALSAASAADSAGRSDGLHNASTVQNVTIFLAASVVTLVAGVVLEQSGDRLADLMGINGVLFGATVLALASALPEISTAITGVKMKAYTLVFGDIFGGNAFQLILFVLADLLAGQPVLTHEGRANAWIGMIGLVMTTVYVAGILLRKPRRYWGLGADSWAALLIYILGTWGFMLVSG</sequence>
<evidence type="ECO:0000256" key="4">
    <source>
        <dbReference type="ARBA" id="ARBA00023136"/>
    </source>
</evidence>
<dbReference type="InterPro" id="IPR044880">
    <property type="entry name" value="NCX_ion-bd_dom_sf"/>
</dbReference>